<evidence type="ECO:0000256" key="2">
    <source>
        <dbReference type="ARBA" id="ARBA00004377"/>
    </source>
</evidence>
<reference evidence="13 14" key="1">
    <citation type="submission" date="2018-07" db="EMBL/GenBank/DDBJ databases">
        <title>Venubactetium sediminum gen. nov., sp. nov., isolated from a marine solar saltern.</title>
        <authorList>
            <person name="Wang S."/>
        </authorList>
    </citation>
    <scope>NUCLEOTIDE SEQUENCE [LARGE SCALE GENOMIC DNA]</scope>
    <source>
        <strain evidence="13 14">WD2A32</strain>
    </source>
</reference>
<evidence type="ECO:0000256" key="4">
    <source>
        <dbReference type="ARBA" id="ARBA00016461"/>
    </source>
</evidence>
<name>A0A369TGQ2_9PROT</name>
<dbReference type="GO" id="GO:0005886">
    <property type="term" value="C:plasma membrane"/>
    <property type="evidence" value="ECO:0007669"/>
    <property type="project" value="UniProtKB-SubCell"/>
</dbReference>
<gene>
    <name evidence="13" type="primary">ccmD</name>
    <name evidence="13" type="ORF">DRB17_02375</name>
</gene>
<evidence type="ECO:0000256" key="6">
    <source>
        <dbReference type="ARBA" id="ARBA00022475"/>
    </source>
</evidence>
<keyword evidence="5 12" id="KW-0813">Transport</keyword>
<evidence type="ECO:0000313" key="14">
    <source>
        <dbReference type="Proteomes" id="UP000253941"/>
    </source>
</evidence>
<dbReference type="Pfam" id="PF04995">
    <property type="entry name" value="CcmD"/>
    <property type="match status" value="1"/>
</dbReference>
<evidence type="ECO:0000256" key="7">
    <source>
        <dbReference type="ARBA" id="ARBA00022519"/>
    </source>
</evidence>
<evidence type="ECO:0000256" key="8">
    <source>
        <dbReference type="ARBA" id="ARBA00022692"/>
    </source>
</evidence>
<evidence type="ECO:0000256" key="5">
    <source>
        <dbReference type="ARBA" id="ARBA00022448"/>
    </source>
</evidence>
<keyword evidence="7 12" id="KW-0997">Cell inner membrane</keyword>
<dbReference type="Proteomes" id="UP000253941">
    <property type="component" value="Unassembled WGS sequence"/>
</dbReference>
<comment type="subcellular location">
    <subcellularLocation>
        <location evidence="2 12">Cell inner membrane</location>
        <topology evidence="2 12">Single-pass membrane protein</topology>
    </subcellularLocation>
</comment>
<evidence type="ECO:0000256" key="11">
    <source>
        <dbReference type="ARBA" id="ARBA00023136"/>
    </source>
</evidence>
<keyword evidence="11 12" id="KW-0472">Membrane</keyword>
<evidence type="ECO:0000256" key="12">
    <source>
        <dbReference type="RuleBase" id="RU363101"/>
    </source>
</evidence>
<keyword evidence="6 12" id="KW-1003">Cell membrane</keyword>
<dbReference type="InterPro" id="IPR007078">
    <property type="entry name" value="Haem_export_protD_CcmD"/>
</dbReference>
<evidence type="ECO:0000256" key="1">
    <source>
        <dbReference type="ARBA" id="ARBA00002442"/>
    </source>
</evidence>
<dbReference type="GO" id="GO:0015886">
    <property type="term" value="P:heme transport"/>
    <property type="evidence" value="ECO:0007669"/>
    <property type="project" value="InterPro"/>
</dbReference>
<evidence type="ECO:0000256" key="3">
    <source>
        <dbReference type="ARBA" id="ARBA00008741"/>
    </source>
</evidence>
<sequence>MQAVSEFLTMGGYGVYVWPSYVLAVLIMGGMLGLTLARLRVTKRELKGYEQVHAAHRKRRGRGGED</sequence>
<dbReference type="NCBIfam" id="TIGR03141">
    <property type="entry name" value="cytochro_ccmD"/>
    <property type="match status" value="1"/>
</dbReference>
<dbReference type="AlphaFoldDB" id="A0A369TGQ2"/>
<feature type="transmembrane region" description="Helical" evidence="12">
    <location>
        <begin position="15"/>
        <end position="37"/>
    </location>
</feature>
<comment type="similarity">
    <text evidence="3 12">Belongs to the CcmD/CycX/HelD family.</text>
</comment>
<keyword evidence="14" id="KW-1185">Reference proteome</keyword>
<dbReference type="GO" id="GO:0017004">
    <property type="term" value="P:cytochrome complex assembly"/>
    <property type="evidence" value="ECO:0007669"/>
    <property type="project" value="UniProtKB-KW"/>
</dbReference>
<organism evidence="13 14">
    <name type="scientific">Ferruginivarius sediminum</name>
    <dbReference type="NCBI Taxonomy" id="2661937"/>
    <lineage>
        <taxon>Bacteria</taxon>
        <taxon>Pseudomonadati</taxon>
        <taxon>Pseudomonadota</taxon>
        <taxon>Alphaproteobacteria</taxon>
        <taxon>Rhodospirillales</taxon>
        <taxon>Rhodospirillaceae</taxon>
        <taxon>Ferruginivarius</taxon>
    </lineage>
</organism>
<keyword evidence="10 12" id="KW-1133">Transmembrane helix</keyword>
<accession>A0A369TGQ2</accession>
<evidence type="ECO:0000313" key="13">
    <source>
        <dbReference type="EMBL" id="RDD63317.1"/>
    </source>
</evidence>
<comment type="caution">
    <text evidence="13">The sequence shown here is derived from an EMBL/GenBank/DDBJ whole genome shotgun (WGS) entry which is preliminary data.</text>
</comment>
<dbReference type="EMBL" id="QPMH01000002">
    <property type="protein sequence ID" value="RDD63317.1"/>
    <property type="molecule type" value="Genomic_DNA"/>
</dbReference>
<evidence type="ECO:0000256" key="9">
    <source>
        <dbReference type="ARBA" id="ARBA00022748"/>
    </source>
</evidence>
<keyword evidence="8 12" id="KW-0812">Transmembrane</keyword>
<comment type="function">
    <text evidence="1 12">Required for the export of heme to the periplasm for the biogenesis of c-type cytochromes.</text>
</comment>
<protein>
    <recommendedName>
        <fullName evidence="4 12">Heme exporter protein D</fullName>
    </recommendedName>
</protein>
<evidence type="ECO:0000256" key="10">
    <source>
        <dbReference type="ARBA" id="ARBA00022989"/>
    </source>
</evidence>
<dbReference type="RefSeq" id="WP_114580573.1">
    <property type="nucleotide sequence ID" value="NZ_QPMH01000002.1"/>
</dbReference>
<keyword evidence="9 12" id="KW-0201">Cytochrome c-type biogenesis</keyword>
<proteinExistence type="inferred from homology"/>